<dbReference type="AlphaFoldDB" id="A0ABD1BIM4"/>
<evidence type="ECO:0000256" key="3">
    <source>
        <dbReference type="ARBA" id="ARBA00022958"/>
    </source>
</evidence>
<keyword evidence="6" id="KW-1185">Reference proteome</keyword>
<sequence>MSFKVIFELGAFAFGFQRGSIKPVTFTILSLYILLNSAIIPPILRHIYDPSRVYAGYEKQNMLHMKQNAELRILSCIYRTDDIRPMINLLEATCPSRENHVATYVLHLMELVGKAHPLQENWPQTDGQIRRKSVGMGEFRRICPSGLSRRNWKIRRKAVACSDGFPTES</sequence>
<gene>
    <name evidence="5" type="ORF">V5N11_022291</name>
</gene>
<reference evidence="5 6" key="1">
    <citation type="submission" date="2024-04" db="EMBL/GenBank/DDBJ databases">
        <title>Genome assembly C_amara_ONT_v2.</title>
        <authorList>
            <person name="Yant L."/>
            <person name="Moore C."/>
            <person name="Slenker M."/>
        </authorList>
    </citation>
    <scope>NUCLEOTIDE SEQUENCE [LARGE SCALE GENOMIC DNA]</scope>
    <source>
        <tissue evidence="5">Leaf</tissue>
    </source>
</reference>
<comment type="caution">
    <text evidence="5">The sequence shown here is derived from an EMBL/GenBank/DDBJ whole genome shotgun (WGS) entry which is preliminary data.</text>
</comment>
<evidence type="ECO:0000256" key="4">
    <source>
        <dbReference type="ARBA" id="ARBA00023065"/>
    </source>
</evidence>
<dbReference type="Proteomes" id="UP001558713">
    <property type="component" value="Unassembled WGS sequence"/>
</dbReference>
<dbReference type="EMBL" id="JBANAX010000297">
    <property type="protein sequence ID" value="KAL1214846.1"/>
    <property type="molecule type" value="Genomic_DNA"/>
</dbReference>
<protein>
    <submittedName>
        <fullName evidence="5">Cation/H(+) antiporter 4</fullName>
    </submittedName>
</protein>
<dbReference type="InterPro" id="IPR050794">
    <property type="entry name" value="CPA2_transporter"/>
</dbReference>
<dbReference type="GO" id="GO:0006813">
    <property type="term" value="P:potassium ion transport"/>
    <property type="evidence" value="ECO:0007669"/>
    <property type="project" value="UniProtKB-KW"/>
</dbReference>
<evidence type="ECO:0000313" key="6">
    <source>
        <dbReference type="Proteomes" id="UP001558713"/>
    </source>
</evidence>
<keyword evidence="4" id="KW-0406">Ion transport</keyword>
<dbReference type="PANTHER" id="PTHR32468">
    <property type="entry name" value="CATION/H + ANTIPORTER"/>
    <property type="match status" value="1"/>
</dbReference>
<evidence type="ECO:0000256" key="1">
    <source>
        <dbReference type="ARBA" id="ARBA00022448"/>
    </source>
</evidence>
<keyword evidence="2" id="KW-0633">Potassium transport</keyword>
<proteinExistence type="predicted"/>
<keyword evidence="1" id="KW-0813">Transport</keyword>
<evidence type="ECO:0000256" key="2">
    <source>
        <dbReference type="ARBA" id="ARBA00022538"/>
    </source>
</evidence>
<dbReference type="PANTHER" id="PTHR32468:SF17">
    <property type="entry name" value="CATION_H(+) ANTIPORTER 4"/>
    <property type="match status" value="1"/>
</dbReference>
<organism evidence="5 6">
    <name type="scientific">Cardamine amara subsp. amara</name>
    <dbReference type="NCBI Taxonomy" id="228776"/>
    <lineage>
        <taxon>Eukaryota</taxon>
        <taxon>Viridiplantae</taxon>
        <taxon>Streptophyta</taxon>
        <taxon>Embryophyta</taxon>
        <taxon>Tracheophyta</taxon>
        <taxon>Spermatophyta</taxon>
        <taxon>Magnoliopsida</taxon>
        <taxon>eudicotyledons</taxon>
        <taxon>Gunneridae</taxon>
        <taxon>Pentapetalae</taxon>
        <taxon>rosids</taxon>
        <taxon>malvids</taxon>
        <taxon>Brassicales</taxon>
        <taxon>Brassicaceae</taxon>
        <taxon>Cardamineae</taxon>
        <taxon>Cardamine</taxon>
    </lineage>
</organism>
<keyword evidence="3" id="KW-0630">Potassium</keyword>
<evidence type="ECO:0000313" key="5">
    <source>
        <dbReference type="EMBL" id="KAL1214846.1"/>
    </source>
</evidence>
<accession>A0ABD1BIM4</accession>
<name>A0ABD1BIM4_CARAN</name>